<sequence>MSPVYTGTAAAVHGSNVVGDDLLASAAPIWQVAIGGCVVVTLIAASVRLARRGRSRMTTALLITGAAIISLAVLGILTGGR</sequence>
<comment type="caution">
    <text evidence="2">The sequence shown here is derived from an EMBL/GenBank/DDBJ whole genome shotgun (WGS) entry which is preliminary data.</text>
</comment>
<feature type="transmembrane region" description="Helical" evidence="1">
    <location>
        <begin position="59"/>
        <end position="78"/>
    </location>
</feature>
<keyword evidence="1" id="KW-1133">Transmembrane helix</keyword>
<protein>
    <submittedName>
        <fullName evidence="2">Uncharacterized protein</fullName>
    </submittedName>
</protein>
<evidence type="ECO:0000313" key="2">
    <source>
        <dbReference type="EMBL" id="NJC73742.1"/>
    </source>
</evidence>
<evidence type="ECO:0000256" key="1">
    <source>
        <dbReference type="SAM" id="Phobius"/>
    </source>
</evidence>
<dbReference type="EMBL" id="JAATVY010000035">
    <property type="protein sequence ID" value="NJC73742.1"/>
    <property type="molecule type" value="Genomic_DNA"/>
</dbReference>
<dbReference type="Proteomes" id="UP000722989">
    <property type="component" value="Unassembled WGS sequence"/>
</dbReference>
<evidence type="ECO:0000313" key="3">
    <source>
        <dbReference type="Proteomes" id="UP000722989"/>
    </source>
</evidence>
<keyword evidence="3" id="KW-1185">Reference proteome</keyword>
<organism evidence="2 3">
    <name type="scientific">Planosporangium thailandense</name>
    <dbReference type="NCBI Taxonomy" id="765197"/>
    <lineage>
        <taxon>Bacteria</taxon>
        <taxon>Bacillati</taxon>
        <taxon>Actinomycetota</taxon>
        <taxon>Actinomycetes</taxon>
        <taxon>Micromonosporales</taxon>
        <taxon>Micromonosporaceae</taxon>
        <taxon>Planosporangium</taxon>
    </lineage>
</organism>
<gene>
    <name evidence="2" type="ORF">HC031_29095</name>
</gene>
<proteinExistence type="predicted"/>
<accession>A0ABX0Y5Q8</accession>
<reference evidence="2 3" key="1">
    <citation type="submission" date="2020-03" db="EMBL/GenBank/DDBJ databases">
        <title>WGS of the type strain of Planosporangium spp.</title>
        <authorList>
            <person name="Thawai C."/>
        </authorList>
    </citation>
    <scope>NUCLEOTIDE SEQUENCE [LARGE SCALE GENOMIC DNA]</scope>
    <source>
        <strain evidence="2 3">TBRC 5610</strain>
    </source>
</reference>
<feature type="transmembrane region" description="Helical" evidence="1">
    <location>
        <begin position="29"/>
        <end position="47"/>
    </location>
</feature>
<keyword evidence="1" id="KW-0472">Membrane</keyword>
<keyword evidence="1" id="KW-0812">Transmembrane</keyword>
<dbReference type="RefSeq" id="WP_167928644.1">
    <property type="nucleotide sequence ID" value="NZ_JAATVY010000035.1"/>
</dbReference>
<name>A0ABX0Y5Q8_9ACTN</name>